<comment type="caution">
    <text evidence="2">The sequence shown here is derived from an EMBL/GenBank/DDBJ whole genome shotgun (WGS) entry which is preliminary data.</text>
</comment>
<gene>
    <name evidence="2" type="ORF">A4X09_0g1658</name>
</gene>
<feature type="signal peptide" evidence="1">
    <location>
        <begin position="1"/>
        <end position="22"/>
    </location>
</feature>
<sequence>MCCSIGIVIIWCFAGLIPTIIASKIIDFGEVGVGASLFARTKHIYKDEYLACLTDPQVHATYIRKTTTTTMRF</sequence>
<dbReference type="AlphaFoldDB" id="A0A8X7T7T7"/>
<reference evidence="2" key="2">
    <citation type="journal article" date="2019" name="IMA Fungus">
        <title>Genome sequencing and comparison of five Tilletia species to identify candidate genes for the detection of regulated species infecting wheat.</title>
        <authorList>
            <person name="Nguyen H.D.T."/>
            <person name="Sultana T."/>
            <person name="Kesanakurti P."/>
            <person name="Hambleton S."/>
        </authorList>
    </citation>
    <scope>NUCLEOTIDE SEQUENCE</scope>
    <source>
        <strain evidence="2">DAOMC 236422</strain>
    </source>
</reference>
<accession>A0A8X7T7T7</accession>
<name>A0A8X7T7T7_9BASI</name>
<protein>
    <recommendedName>
        <fullName evidence="4">Secreted protein</fullName>
    </recommendedName>
</protein>
<evidence type="ECO:0000313" key="3">
    <source>
        <dbReference type="Proteomes" id="UP000078113"/>
    </source>
</evidence>
<organism evidence="2 3">
    <name type="scientific">Tilletia walkeri</name>
    <dbReference type="NCBI Taxonomy" id="117179"/>
    <lineage>
        <taxon>Eukaryota</taxon>
        <taxon>Fungi</taxon>
        <taxon>Dikarya</taxon>
        <taxon>Basidiomycota</taxon>
        <taxon>Ustilaginomycotina</taxon>
        <taxon>Exobasidiomycetes</taxon>
        <taxon>Tilletiales</taxon>
        <taxon>Tilletiaceae</taxon>
        <taxon>Tilletia</taxon>
    </lineage>
</organism>
<keyword evidence="1" id="KW-0732">Signal</keyword>
<dbReference type="Proteomes" id="UP000078113">
    <property type="component" value="Unassembled WGS sequence"/>
</dbReference>
<dbReference type="EMBL" id="LWDG02000041">
    <property type="protein sequence ID" value="KAE8270678.1"/>
    <property type="molecule type" value="Genomic_DNA"/>
</dbReference>
<evidence type="ECO:0008006" key="4">
    <source>
        <dbReference type="Google" id="ProtNLM"/>
    </source>
</evidence>
<proteinExistence type="predicted"/>
<evidence type="ECO:0000313" key="2">
    <source>
        <dbReference type="EMBL" id="KAE8270678.1"/>
    </source>
</evidence>
<evidence type="ECO:0000256" key="1">
    <source>
        <dbReference type="SAM" id="SignalP"/>
    </source>
</evidence>
<reference evidence="2" key="1">
    <citation type="submission" date="2016-04" db="EMBL/GenBank/DDBJ databases">
        <authorList>
            <person name="Nguyen H.D."/>
            <person name="Samba Siva P."/>
            <person name="Cullis J."/>
            <person name="Levesque C.A."/>
            <person name="Hambleton S."/>
        </authorList>
    </citation>
    <scope>NUCLEOTIDE SEQUENCE</scope>
    <source>
        <strain evidence="2">DAOMC 236422</strain>
    </source>
</reference>
<keyword evidence="3" id="KW-1185">Reference proteome</keyword>
<feature type="chain" id="PRO_5036502898" description="Secreted protein" evidence="1">
    <location>
        <begin position="23"/>
        <end position="73"/>
    </location>
</feature>